<dbReference type="PROSITE" id="PS51012">
    <property type="entry name" value="ABC_TM2"/>
    <property type="match status" value="1"/>
</dbReference>
<feature type="transmembrane region" description="Helical" evidence="5">
    <location>
        <begin position="55"/>
        <end position="74"/>
    </location>
</feature>
<reference evidence="7 8" key="1">
    <citation type="submission" date="2017-06" db="EMBL/GenBank/DDBJ databases">
        <authorList>
            <person name="Kim H.J."/>
            <person name="Triplett B.A."/>
        </authorList>
    </citation>
    <scope>NUCLEOTIDE SEQUENCE [LARGE SCALE GENOMIC DNA]</scope>
    <source>
        <strain evidence="7 8">DSM 14713</strain>
    </source>
</reference>
<dbReference type="InterPro" id="IPR013525">
    <property type="entry name" value="ABC2_TM"/>
</dbReference>
<dbReference type="OrthoDB" id="9788252at2"/>
<keyword evidence="5" id="KW-1003">Cell membrane</keyword>
<dbReference type="AlphaFoldDB" id="A0A250IFN6"/>
<dbReference type="PRINTS" id="PR00164">
    <property type="entry name" value="ABC2TRNSPORT"/>
</dbReference>
<comment type="subcellular location">
    <subcellularLocation>
        <location evidence="5">Cell membrane</location>
        <topology evidence="5">Multi-pass membrane protein</topology>
    </subcellularLocation>
    <subcellularLocation>
        <location evidence="1">Membrane</location>
        <topology evidence="1">Multi-pass membrane protein</topology>
    </subcellularLocation>
</comment>
<proteinExistence type="inferred from homology"/>
<dbReference type="PIRSF" id="PIRSF006648">
    <property type="entry name" value="DrrB"/>
    <property type="match status" value="1"/>
</dbReference>
<dbReference type="InterPro" id="IPR047817">
    <property type="entry name" value="ABC2_TM_bact-type"/>
</dbReference>
<dbReference type="PANTHER" id="PTHR43332">
    <property type="entry name" value="INNER MEMBRANE TRANSPORT PERMEASE YADH-RELATED"/>
    <property type="match status" value="1"/>
</dbReference>
<evidence type="ECO:0000313" key="8">
    <source>
        <dbReference type="Proteomes" id="UP000217289"/>
    </source>
</evidence>
<evidence type="ECO:0000259" key="6">
    <source>
        <dbReference type="PROSITE" id="PS51012"/>
    </source>
</evidence>
<dbReference type="GO" id="GO:0140359">
    <property type="term" value="F:ABC-type transporter activity"/>
    <property type="evidence" value="ECO:0007669"/>
    <property type="project" value="InterPro"/>
</dbReference>
<dbReference type="NCBIfam" id="NF011648">
    <property type="entry name" value="PRK15066.1"/>
    <property type="match status" value="1"/>
</dbReference>
<comment type="similarity">
    <text evidence="5">Belongs to the ABC-2 integral membrane protein family.</text>
</comment>
<feature type="transmembrane region" description="Helical" evidence="5">
    <location>
        <begin position="224"/>
        <end position="245"/>
    </location>
</feature>
<keyword evidence="8" id="KW-1185">Reference proteome</keyword>
<sequence>MNTLGMKTLLVKEVRRFMRVPGQTVLSPLISTSLYFLVFGYSLSKQVHEVEGMPYLAFIVPGLVFMGLANNAFLNSSSSLFITKIQGTVVDMLAAPLGPLELLAGFIGGAMVRGLMVGVLTWAVASFFTGVHLTHVPATFVFLLLSSYTFSVLGILAAVWAEKFEQVNFFPTFVMTPLTFLGGIFYSVRELPAPWNHLSLFNPMVYMVEGLRYGMLGQSGFPPLLGGGILLAVALLSTLVAWAALRSGYKLKA</sequence>
<dbReference type="PANTHER" id="PTHR43332:SF1">
    <property type="entry name" value="TRANSPORT PERMEASE PROTEIN"/>
    <property type="match status" value="1"/>
</dbReference>
<feature type="transmembrane region" description="Helical" evidence="5">
    <location>
        <begin position="25"/>
        <end position="43"/>
    </location>
</feature>
<dbReference type="InterPro" id="IPR000412">
    <property type="entry name" value="ABC_2_transport"/>
</dbReference>
<feature type="transmembrane region" description="Helical" evidence="5">
    <location>
        <begin position="102"/>
        <end position="128"/>
    </location>
</feature>
<evidence type="ECO:0000256" key="4">
    <source>
        <dbReference type="ARBA" id="ARBA00023136"/>
    </source>
</evidence>
<feature type="transmembrane region" description="Helical" evidence="5">
    <location>
        <begin position="167"/>
        <end position="188"/>
    </location>
</feature>
<keyword evidence="3 5" id="KW-1133">Transmembrane helix</keyword>
<dbReference type="GO" id="GO:0043190">
    <property type="term" value="C:ATP-binding cassette (ABC) transporter complex"/>
    <property type="evidence" value="ECO:0007669"/>
    <property type="project" value="InterPro"/>
</dbReference>
<protein>
    <recommendedName>
        <fullName evidence="5">Transport permease protein</fullName>
    </recommendedName>
</protein>
<keyword evidence="4 5" id="KW-0472">Membrane</keyword>
<keyword evidence="2 5" id="KW-0812">Transmembrane</keyword>
<evidence type="ECO:0000313" key="7">
    <source>
        <dbReference type="EMBL" id="ATB30575.1"/>
    </source>
</evidence>
<evidence type="ECO:0000256" key="2">
    <source>
        <dbReference type="ARBA" id="ARBA00022692"/>
    </source>
</evidence>
<dbReference type="Proteomes" id="UP000217289">
    <property type="component" value="Chromosome"/>
</dbReference>
<dbReference type="InterPro" id="IPR052522">
    <property type="entry name" value="ABC-2_transport_permease"/>
</dbReference>
<dbReference type="KEGG" id="mbd:MEBOL_004036"/>
<evidence type="ECO:0000256" key="5">
    <source>
        <dbReference type="RuleBase" id="RU361157"/>
    </source>
</evidence>
<name>A0A250IFN6_9BACT</name>
<feature type="transmembrane region" description="Helical" evidence="5">
    <location>
        <begin position="140"/>
        <end position="160"/>
    </location>
</feature>
<feature type="domain" description="ABC transmembrane type-2" evidence="6">
    <location>
        <begin position="19"/>
        <end position="248"/>
    </location>
</feature>
<evidence type="ECO:0000256" key="3">
    <source>
        <dbReference type="ARBA" id="ARBA00022989"/>
    </source>
</evidence>
<accession>A0A250IFN6</accession>
<organism evidence="7 8">
    <name type="scientific">Melittangium boletus DSM 14713</name>
    <dbReference type="NCBI Taxonomy" id="1294270"/>
    <lineage>
        <taxon>Bacteria</taxon>
        <taxon>Pseudomonadati</taxon>
        <taxon>Myxococcota</taxon>
        <taxon>Myxococcia</taxon>
        <taxon>Myxococcales</taxon>
        <taxon>Cystobacterineae</taxon>
        <taxon>Archangiaceae</taxon>
        <taxon>Melittangium</taxon>
    </lineage>
</organism>
<dbReference type="EMBL" id="CP022163">
    <property type="protein sequence ID" value="ATB30575.1"/>
    <property type="molecule type" value="Genomic_DNA"/>
</dbReference>
<dbReference type="Pfam" id="PF01061">
    <property type="entry name" value="ABC2_membrane"/>
    <property type="match status" value="1"/>
</dbReference>
<gene>
    <name evidence="7" type="ORF">MEBOL_004036</name>
</gene>
<keyword evidence="5" id="KW-0813">Transport</keyword>
<evidence type="ECO:0000256" key="1">
    <source>
        <dbReference type="ARBA" id="ARBA00004141"/>
    </source>
</evidence>